<feature type="domain" description="DUF1828" evidence="1">
    <location>
        <begin position="34"/>
        <end position="125"/>
    </location>
</feature>
<dbReference type="OrthoDB" id="581553at2"/>
<dbReference type="RefSeq" id="WP_134746959.1">
    <property type="nucleotide sequence ID" value="NZ_CP038148.1"/>
</dbReference>
<dbReference type="InterPro" id="IPR014960">
    <property type="entry name" value="DUF1828"/>
</dbReference>
<organism evidence="2 3">
    <name type="scientific">Paraburkholderia pallida</name>
    <dbReference type="NCBI Taxonomy" id="2547399"/>
    <lineage>
        <taxon>Bacteria</taxon>
        <taxon>Pseudomonadati</taxon>
        <taxon>Pseudomonadota</taxon>
        <taxon>Betaproteobacteria</taxon>
        <taxon>Burkholderiales</taxon>
        <taxon>Burkholderiaceae</taxon>
        <taxon>Paraburkholderia</taxon>
    </lineage>
</organism>
<evidence type="ECO:0000313" key="2">
    <source>
        <dbReference type="EMBL" id="QBQ96071.1"/>
    </source>
</evidence>
<evidence type="ECO:0000313" key="3">
    <source>
        <dbReference type="Proteomes" id="UP000295727"/>
    </source>
</evidence>
<dbReference type="Pfam" id="PF08861">
    <property type="entry name" value="DUF1828"/>
    <property type="match status" value="1"/>
</dbReference>
<dbReference type="EMBL" id="CP038148">
    <property type="protein sequence ID" value="QBQ96071.1"/>
    <property type="molecule type" value="Genomic_DNA"/>
</dbReference>
<proteinExistence type="predicted"/>
<accession>A0A4P7CPH6</accession>
<protein>
    <submittedName>
        <fullName evidence="2">DUF1828 domain-containing protein</fullName>
    </submittedName>
</protein>
<sequence>MTVNVAAIQKAICASLCADVRVVQQEGGLLYVGTPFTFGDGDAYAIYLDALPTGGFRITDLGGTLMRLSYDNDLAKLKEGTRGRVFRQIVAEIGLQEEDGEFYLDSPADQLGAGIFRFGQAITRVHDLTFLNQVRVKSAFYEDLKRKLAACVHADSIHEHYLVPDLADAANYPVDFYVAGFSRPLYLFGVATREKAMLTTIILQHLNAAKLDFRSMVVFQNSAEMPARDISRLMNAANDMISSLDADEAFERKLRAFV</sequence>
<gene>
    <name evidence="2" type="ORF">E1956_01985</name>
</gene>
<dbReference type="KEGG" id="ppai:E1956_01985"/>
<dbReference type="AlphaFoldDB" id="A0A4P7CPH6"/>
<name>A0A4P7CPH6_9BURK</name>
<reference evidence="2 3" key="1">
    <citation type="submission" date="2019-03" db="EMBL/GenBank/DDBJ databases">
        <title>Paraburkholderia sp. 7MH5, isolated from subtropical forest soil.</title>
        <authorList>
            <person name="Gao Z.-H."/>
            <person name="Qiu L.-H."/>
        </authorList>
    </citation>
    <scope>NUCLEOTIDE SEQUENCE [LARGE SCALE GENOMIC DNA]</scope>
    <source>
        <strain evidence="2 3">7MH5</strain>
    </source>
</reference>
<dbReference type="Proteomes" id="UP000295727">
    <property type="component" value="Chromosome 1"/>
</dbReference>
<evidence type="ECO:0000259" key="1">
    <source>
        <dbReference type="Pfam" id="PF08861"/>
    </source>
</evidence>
<keyword evidence="3" id="KW-1185">Reference proteome</keyword>